<keyword evidence="7 9" id="KW-0030">Aminoacyl-tRNA synthetase</keyword>
<dbReference type="InterPro" id="IPR002305">
    <property type="entry name" value="aa-tRNA-synth_Ic"/>
</dbReference>
<evidence type="ECO:0000256" key="7">
    <source>
        <dbReference type="ARBA" id="ARBA00023146"/>
    </source>
</evidence>
<sequence length="374" mass="42733">MIDPWDVEEVDYERLTEEFGIRPIDEKVRELLPRRFPLLDRGIVFGHRDYDSFLKDYNDGKLVSVLSGMMPSGRMHLGHKTVVDQLVFYQQEMDVKVYVPIADLEAHHARNMDLDRAHRIAVEEYVLNYAALGLDLDPDRCEIYLQSERKTVQRMALLLAGRLTWNTVKNTYGFTGETNMGHAFAPIVQAADILHPQEIEGPHRVLVPVGVDQDPHLRLTRDIAEKEDLIKPASTYHRFMTGLTGGKMSSSKPNTAIFLTDDPETAKEKVWNAKTGGGATLEEHREHGGNPDECVVYELMVYHLADRIGGDEKLREIRKKCREGDIICGECKRMVGEALAEILEELERRREDVRDELPDLLSQHPDAPEVPEDW</sequence>
<dbReference type="InterPro" id="IPR014729">
    <property type="entry name" value="Rossmann-like_a/b/a_fold"/>
</dbReference>
<feature type="short sequence motif" description="'KMSKS' region" evidence="9">
    <location>
        <begin position="247"/>
        <end position="251"/>
    </location>
</feature>
<evidence type="ECO:0000313" key="12">
    <source>
        <dbReference type="EMBL" id="HII70504.1"/>
    </source>
</evidence>
<evidence type="ECO:0000256" key="2">
    <source>
        <dbReference type="ARBA" id="ARBA00022490"/>
    </source>
</evidence>
<evidence type="ECO:0000256" key="3">
    <source>
        <dbReference type="ARBA" id="ARBA00022598"/>
    </source>
</evidence>
<reference evidence="12" key="1">
    <citation type="journal article" date="2020" name="bioRxiv">
        <title>A rank-normalized archaeal taxonomy based on genome phylogeny resolves widespread incomplete and uneven classifications.</title>
        <authorList>
            <person name="Rinke C."/>
            <person name="Chuvochina M."/>
            <person name="Mussig A.J."/>
            <person name="Chaumeil P.-A."/>
            <person name="Waite D.W."/>
            <person name="Whitman W.B."/>
            <person name="Parks D.H."/>
            <person name="Hugenholtz P."/>
        </authorList>
    </citation>
    <scope>NUCLEOTIDE SEQUENCE</scope>
    <source>
        <strain evidence="12">UBA8853</strain>
    </source>
</reference>
<dbReference type="FunFam" id="3.40.50.620:FF:000207">
    <property type="entry name" value="Tryptophan--tRNA ligase"/>
    <property type="match status" value="1"/>
</dbReference>
<dbReference type="SUPFAM" id="SSF52374">
    <property type="entry name" value="Nucleotidylyl transferase"/>
    <property type="match status" value="1"/>
</dbReference>
<keyword evidence="2 9" id="KW-0963">Cytoplasm</keyword>
<dbReference type="Proteomes" id="UP000619545">
    <property type="component" value="Unassembled WGS sequence"/>
</dbReference>
<dbReference type="CDD" id="cd00806">
    <property type="entry name" value="TrpRS_core"/>
    <property type="match status" value="1"/>
</dbReference>
<feature type="short sequence motif" description="'HIGH' region" evidence="9">
    <location>
        <begin position="71"/>
        <end position="79"/>
    </location>
</feature>
<dbReference type="PANTHER" id="PTHR10055:SF5">
    <property type="entry name" value="TRYPTOPHAN--TRNA LIGASE"/>
    <property type="match status" value="1"/>
</dbReference>
<dbReference type="PANTHER" id="PTHR10055">
    <property type="entry name" value="TRYPTOPHANYL-TRNA SYNTHETASE"/>
    <property type="match status" value="1"/>
</dbReference>
<dbReference type="Gene3D" id="1.10.240.10">
    <property type="entry name" value="Tyrosyl-Transfer RNA Synthetase"/>
    <property type="match status" value="1"/>
</dbReference>
<evidence type="ECO:0000256" key="4">
    <source>
        <dbReference type="ARBA" id="ARBA00022741"/>
    </source>
</evidence>
<comment type="caution">
    <text evidence="12">The sequence shown here is derived from an EMBL/GenBank/DDBJ whole genome shotgun (WGS) entry which is preliminary data.</text>
</comment>
<evidence type="ECO:0000256" key="6">
    <source>
        <dbReference type="ARBA" id="ARBA00022917"/>
    </source>
</evidence>
<keyword evidence="5 9" id="KW-0067">ATP-binding</keyword>
<protein>
    <recommendedName>
        <fullName evidence="9">Tryptophan--tRNA ligase</fullName>
        <ecNumber evidence="9">6.1.1.2</ecNumber>
    </recommendedName>
    <alternativeName>
        <fullName evidence="9">Tryptophanyl-tRNA synthetase</fullName>
        <shortName evidence="9">TrpRS</shortName>
    </alternativeName>
</protein>
<gene>
    <name evidence="9" type="primary">trpS</name>
    <name evidence="12" type="ORF">HA336_04645</name>
</gene>
<dbReference type="EC" id="6.1.1.2" evidence="9"/>
<dbReference type="GeneID" id="1477646"/>
<dbReference type="GO" id="GO:0006436">
    <property type="term" value="P:tryptophanyl-tRNA aminoacylation"/>
    <property type="evidence" value="ECO:0007669"/>
    <property type="project" value="UniProtKB-UniRule"/>
</dbReference>
<evidence type="ECO:0000256" key="5">
    <source>
        <dbReference type="ARBA" id="ARBA00022840"/>
    </source>
</evidence>
<comment type="function">
    <text evidence="9">Catalyzes the attachment of tryptophan to tRNA(Trp).</text>
</comment>
<keyword evidence="6 9" id="KW-0648">Protein biosynthesis</keyword>
<evidence type="ECO:0000256" key="9">
    <source>
        <dbReference type="HAMAP-Rule" id="MF_00140"/>
    </source>
</evidence>
<dbReference type="Gene3D" id="3.40.50.620">
    <property type="entry name" value="HUPs"/>
    <property type="match status" value="1"/>
</dbReference>
<dbReference type="PRINTS" id="PR01039">
    <property type="entry name" value="TRNASYNTHTRP"/>
</dbReference>
<dbReference type="SMR" id="A0A832WPD4"/>
<dbReference type="FunFam" id="1.10.240.10:FF:000007">
    <property type="entry name" value="Tryptophan--tRNA ligase"/>
    <property type="match status" value="1"/>
</dbReference>
<comment type="subcellular location">
    <subcellularLocation>
        <location evidence="9">Cytoplasm</location>
    </subcellularLocation>
</comment>
<dbReference type="EMBL" id="DUJS01000004">
    <property type="protein sequence ID" value="HII70504.1"/>
    <property type="molecule type" value="Genomic_DNA"/>
</dbReference>
<comment type="catalytic activity">
    <reaction evidence="8 9">
        <text>tRNA(Trp) + L-tryptophan + ATP = L-tryptophyl-tRNA(Trp) + AMP + diphosphate + H(+)</text>
        <dbReference type="Rhea" id="RHEA:24080"/>
        <dbReference type="Rhea" id="RHEA-COMP:9671"/>
        <dbReference type="Rhea" id="RHEA-COMP:9705"/>
        <dbReference type="ChEBI" id="CHEBI:15378"/>
        <dbReference type="ChEBI" id="CHEBI:30616"/>
        <dbReference type="ChEBI" id="CHEBI:33019"/>
        <dbReference type="ChEBI" id="CHEBI:57912"/>
        <dbReference type="ChEBI" id="CHEBI:78442"/>
        <dbReference type="ChEBI" id="CHEBI:78535"/>
        <dbReference type="ChEBI" id="CHEBI:456215"/>
        <dbReference type="EC" id="6.1.1.2"/>
    </reaction>
</comment>
<organism evidence="12 13">
    <name type="scientific">Methanopyrus kandleri</name>
    <dbReference type="NCBI Taxonomy" id="2320"/>
    <lineage>
        <taxon>Archaea</taxon>
        <taxon>Methanobacteriati</taxon>
        <taxon>Methanobacteriota</taxon>
        <taxon>Methanomada group</taxon>
        <taxon>Methanopyri</taxon>
        <taxon>Methanopyrales</taxon>
        <taxon>Methanopyraceae</taxon>
        <taxon>Methanopyrus</taxon>
    </lineage>
</organism>
<name>A0A832WPD4_9EURY</name>
<comment type="similarity">
    <text evidence="1 9 10">Belongs to the class-I aminoacyl-tRNA synthetase family.</text>
</comment>
<proteinExistence type="inferred from homology"/>
<dbReference type="HAMAP" id="MF_00140_A">
    <property type="entry name" value="Trp_tRNA_synth_A"/>
    <property type="match status" value="1"/>
</dbReference>
<dbReference type="InterPro" id="IPR002306">
    <property type="entry name" value="Trp-tRNA-ligase"/>
</dbReference>
<evidence type="ECO:0000313" key="13">
    <source>
        <dbReference type="Proteomes" id="UP000619545"/>
    </source>
</evidence>
<accession>A0A832WPD4</accession>
<evidence type="ECO:0000256" key="10">
    <source>
        <dbReference type="RuleBase" id="RU363036"/>
    </source>
</evidence>
<evidence type="ECO:0000256" key="1">
    <source>
        <dbReference type="ARBA" id="ARBA00005594"/>
    </source>
</evidence>
<evidence type="ECO:0000256" key="11">
    <source>
        <dbReference type="SAM" id="Coils"/>
    </source>
</evidence>
<dbReference type="OMA" id="SIYHRFM"/>
<keyword evidence="3 9" id="KW-0436">Ligase</keyword>
<evidence type="ECO:0000256" key="8">
    <source>
        <dbReference type="ARBA" id="ARBA00049929"/>
    </source>
</evidence>
<keyword evidence="4 9" id="KW-0547">Nucleotide-binding</keyword>
<dbReference type="Pfam" id="PF00579">
    <property type="entry name" value="tRNA-synt_1b"/>
    <property type="match status" value="1"/>
</dbReference>
<keyword evidence="11" id="KW-0175">Coiled coil</keyword>
<dbReference type="AlphaFoldDB" id="A0A832WPD4"/>
<dbReference type="NCBIfam" id="NF008925">
    <property type="entry name" value="PRK12285.1-2"/>
    <property type="match status" value="1"/>
</dbReference>
<dbReference type="GO" id="GO:0005737">
    <property type="term" value="C:cytoplasm"/>
    <property type="evidence" value="ECO:0007669"/>
    <property type="project" value="UniProtKB-SubCell"/>
</dbReference>
<dbReference type="NCBIfam" id="TIGR00233">
    <property type="entry name" value="trpS"/>
    <property type="match status" value="1"/>
</dbReference>
<dbReference type="InterPro" id="IPR020653">
    <property type="entry name" value="Tryptophan-tRNA-ligase_arc"/>
</dbReference>
<dbReference type="GO" id="GO:0004830">
    <property type="term" value="F:tryptophan-tRNA ligase activity"/>
    <property type="evidence" value="ECO:0007669"/>
    <property type="project" value="UniProtKB-UniRule"/>
</dbReference>
<feature type="coiled-coil region" evidence="11">
    <location>
        <begin position="336"/>
        <end position="363"/>
    </location>
</feature>
<dbReference type="GO" id="GO:0005524">
    <property type="term" value="F:ATP binding"/>
    <property type="evidence" value="ECO:0007669"/>
    <property type="project" value="UniProtKB-UniRule"/>
</dbReference>
<dbReference type="RefSeq" id="WP_011018713.1">
    <property type="nucleotide sequence ID" value="NZ_DUJS01000004.1"/>
</dbReference>